<dbReference type="GO" id="GO:0000976">
    <property type="term" value="F:transcription cis-regulatory region binding"/>
    <property type="evidence" value="ECO:0007669"/>
    <property type="project" value="TreeGrafter"/>
</dbReference>
<organism evidence="6 7">
    <name type="scientific">Ruegeria marisrubri</name>
    <dbReference type="NCBI Taxonomy" id="1685379"/>
    <lineage>
        <taxon>Bacteria</taxon>
        <taxon>Pseudomonadati</taxon>
        <taxon>Pseudomonadota</taxon>
        <taxon>Alphaproteobacteria</taxon>
        <taxon>Rhodobacterales</taxon>
        <taxon>Roseobacteraceae</taxon>
        <taxon>Ruegeria</taxon>
    </lineage>
</organism>
<reference evidence="6 7" key="1">
    <citation type="submission" date="2015-12" db="EMBL/GenBank/DDBJ databases">
        <authorList>
            <person name="Shamseldin A."/>
            <person name="Moawad H."/>
            <person name="Abd El-Rahim W.M."/>
            <person name="Sadowsky M.J."/>
        </authorList>
    </citation>
    <scope>NUCLEOTIDE SEQUENCE [LARGE SCALE GENOMIC DNA]</scope>
    <source>
        <strain evidence="6 7">ZGT118</strain>
    </source>
</reference>
<proteinExistence type="predicted"/>
<dbReference type="InterPro" id="IPR009057">
    <property type="entry name" value="Homeodomain-like_sf"/>
</dbReference>
<feature type="domain" description="HTH tetR-type" evidence="5">
    <location>
        <begin position="10"/>
        <end position="70"/>
    </location>
</feature>
<dbReference type="RefSeq" id="WP_068345945.1">
    <property type="nucleotide sequence ID" value="NZ_LQBQ01000012.1"/>
</dbReference>
<evidence type="ECO:0000256" key="4">
    <source>
        <dbReference type="PROSITE-ProRule" id="PRU00335"/>
    </source>
</evidence>
<dbReference type="InterPro" id="IPR036271">
    <property type="entry name" value="Tet_transcr_reg_TetR-rel_C_sf"/>
</dbReference>
<dbReference type="PANTHER" id="PTHR30055">
    <property type="entry name" value="HTH-TYPE TRANSCRIPTIONAL REGULATOR RUTR"/>
    <property type="match status" value="1"/>
</dbReference>
<dbReference type="Gene3D" id="1.10.357.10">
    <property type="entry name" value="Tetracycline Repressor, domain 2"/>
    <property type="match status" value="1"/>
</dbReference>
<dbReference type="InterPro" id="IPR041490">
    <property type="entry name" value="KstR2_TetR_C"/>
</dbReference>
<dbReference type="PANTHER" id="PTHR30055:SF240">
    <property type="entry name" value="HTH-TYPE TRANSCRIPTIONAL REGULATOR ACRR"/>
    <property type="match status" value="1"/>
</dbReference>
<keyword evidence="3" id="KW-0804">Transcription</keyword>
<evidence type="ECO:0000256" key="3">
    <source>
        <dbReference type="ARBA" id="ARBA00023163"/>
    </source>
</evidence>
<sequence>MARTQGSHSDITGPRIRKAALKLFAQHGYAAVSMRQIAGEVGVQAGALYNYTPDKQSLLFGLMHAHMDELLSARAALPPVDGPLEELKQFVGFHIRFHLERPDEVFIAYMELRNLTPENFAMIEALRRTYEDDLEGILREGVAQGVFAVPDTKIATLAVIAMLNGVNTWYRSGGRLSLDEVETIYWDMVRKAVAR</sequence>
<feature type="DNA-binding region" description="H-T-H motif" evidence="4">
    <location>
        <begin position="33"/>
        <end position="52"/>
    </location>
</feature>
<dbReference type="PRINTS" id="PR00455">
    <property type="entry name" value="HTHTETR"/>
</dbReference>
<accession>A0A0X3TZT7</accession>
<dbReference type="GO" id="GO:0003700">
    <property type="term" value="F:DNA-binding transcription factor activity"/>
    <property type="evidence" value="ECO:0007669"/>
    <property type="project" value="TreeGrafter"/>
</dbReference>
<dbReference type="OrthoDB" id="9814200at2"/>
<keyword evidence="7" id="KW-1185">Reference proteome</keyword>
<name>A0A0X3TZT7_9RHOB</name>
<dbReference type="Proteomes" id="UP000053791">
    <property type="component" value="Unassembled WGS sequence"/>
</dbReference>
<comment type="caution">
    <text evidence="6">The sequence shown here is derived from an EMBL/GenBank/DDBJ whole genome shotgun (WGS) entry which is preliminary data.</text>
</comment>
<keyword evidence="1" id="KW-0805">Transcription regulation</keyword>
<evidence type="ECO:0000256" key="2">
    <source>
        <dbReference type="ARBA" id="ARBA00023125"/>
    </source>
</evidence>
<dbReference type="Pfam" id="PF17932">
    <property type="entry name" value="TetR_C_24"/>
    <property type="match status" value="1"/>
</dbReference>
<dbReference type="STRING" id="1685379.AVO45_05815"/>
<dbReference type="AlphaFoldDB" id="A0A0X3TZT7"/>
<keyword evidence="2 4" id="KW-0238">DNA-binding</keyword>
<dbReference type="PROSITE" id="PS50977">
    <property type="entry name" value="HTH_TETR_2"/>
    <property type="match status" value="1"/>
</dbReference>
<dbReference type="EMBL" id="LQBQ01000012">
    <property type="protein sequence ID" value="KUJ80561.1"/>
    <property type="molecule type" value="Genomic_DNA"/>
</dbReference>
<dbReference type="InterPro" id="IPR001647">
    <property type="entry name" value="HTH_TetR"/>
</dbReference>
<evidence type="ECO:0000313" key="7">
    <source>
        <dbReference type="Proteomes" id="UP000053791"/>
    </source>
</evidence>
<evidence type="ECO:0000256" key="1">
    <source>
        <dbReference type="ARBA" id="ARBA00023015"/>
    </source>
</evidence>
<dbReference type="InterPro" id="IPR050109">
    <property type="entry name" value="HTH-type_TetR-like_transc_reg"/>
</dbReference>
<dbReference type="SUPFAM" id="SSF46689">
    <property type="entry name" value="Homeodomain-like"/>
    <property type="match status" value="1"/>
</dbReference>
<dbReference type="Pfam" id="PF00440">
    <property type="entry name" value="TetR_N"/>
    <property type="match status" value="1"/>
</dbReference>
<gene>
    <name evidence="6" type="ORF">AVO45_05815</name>
</gene>
<evidence type="ECO:0000313" key="6">
    <source>
        <dbReference type="EMBL" id="KUJ80561.1"/>
    </source>
</evidence>
<dbReference type="SUPFAM" id="SSF48498">
    <property type="entry name" value="Tetracyclin repressor-like, C-terminal domain"/>
    <property type="match status" value="1"/>
</dbReference>
<protein>
    <submittedName>
        <fullName evidence="6">TetR family transcriptional regulator</fullName>
    </submittedName>
</protein>
<evidence type="ECO:0000259" key="5">
    <source>
        <dbReference type="PROSITE" id="PS50977"/>
    </source>
</evidence>